<proteinExistence type="predicted"/>
<dbReference type="RefSeq" id="WP_091817203.1">
    <property type="nucleotide sequence ID" value="NZ_FNCQ01000008.1"/>
</dbReference>
<dbReference type="EMBL" id="FNCQ01000008">
    <property type="protein sequence ID" value="SDG70790.1"/>
    <property type="molecule type" value="Genomic_DNA"/>
</dbReference>
<keyword evidence="2" id="KW-1185">Reference proteome</keyword>
<dbReference type="Proteomes" id="UP000198779">
    <property type="component" value="Unassembled WGS sequence"/>
</dbReference>
<gene>
    <name evidence="1" type="ORF">SAMN04487901_1084</name>
</gene>
<reference evidence="2" key="1">
    <citation type="submission" date="2016-10" db="EMBL/GenBank/DDBJ databases">
        <authorList>
            <person name="Varghese N."/>
            <person name="Submissions S."/>
        </authorList>
    </citation>
    <scope>NUCLEOTIDE SEQUENCE [LARGE SCALE GENOMIC DNA]</scope>
    <source>
        <strain evidence="2">BP1-148</strain>
    </source>
</reference>
<organism evidence="1 2">
    <name type="scientific">Prevotella communis</name>
    <dbReference type="NCBI Taxonomy" id="2913614"/>
    <lineage>
        <taxon>Bacteria</taxon>
        <taxon>Pseudomonadati</taxon>
        <taxon>Bacteroidota</taxon>
        <taxon>Bacteroidia</taxon>
        <taxon>Bacteroidales</taxon>
        <taxon>Prevotellaceae</taxon>
        <taxon>Prevotella</taxon>
    </lineage>
</organism>
<dbReference type="AlphaFoldDB" id="A0A1G7WHX3"/>
<sequence>MGGNGSFALGTTQSEAGRRWKTIMVTPSGIKVLELKNANDSISLPEESHTPNSVYAIFNKGGKGLNGVAKYGDDGKKLFEIHTTDHKGLGAHYHPWKDGHPLDAKPLTIELKKLLNDAINLK</sequence>
<accession>A0A1G7WHX3</accession>
<evidence type="ECO:0000313" key="1">
    <source>
        <dbReference type="EMBL" id="SDG70790.1"/>
    </source>
</evidence>
<dbReference type="STRING" id="645274.SAMN04487901_1084"/>
<name>A0A1G7WHX3_9BACT</name>
<protein>
    <submittedName>
        <fullName evidence="1">Uncharacterized protein</fullName>
    </submittedName>
</protein>
<evidence type="ECO:0000313" key="2">
    <source>
        <dbReference type="Proteomes" id="UP000198779"/>
    </source>
</evidence>